<dbReference type="PIRSF" id="PIRSF017617">
    <property type="entry name" value="Thr_aldolase"/>
    <property type="match status" value="1"/>
</dbReference>
<dbReference type="InterPro" id="IPR015424">
    <property type="entry name" value="PyrdxlP-dep_Trfase"/>
</dbReference>
<evidence type="ECO:0000313" key="8">
    <source>
        <dbReference type="Proteomes" id="UP000662873"/>
    </source>
</evidence>
<accession>A0A809RIA6</accession>
<comment type="cofactor">
    <cofactor evidence="1">
        <name>pyridoxal 5'-phosphate</name>
        <dbReference type="ChEBI" id="CHEBI:597326"/>
    </cofactor>
</comment>
<dbReference type="Gene3D" id="3.90.1150.10">
    <property type="entry name" value="Aspartate Aminotransferase, domain 1"/>
    <property type="match status" value="1"/>
</dbReference>
<dbReference type="FunFam" id="3.40.640.10:FF:000030">
    <property type="entry name" value="Low-specificity L-threonine aldolase"/>
    <property type="match status" value="1"/>
</dbReference>
<dbReference type="CDD" id="cd06502">
    <property type="entry name" value="TA_like"/>
    <property type="match status" value="1"/>
</dbReference>
<feature type="modified residue" description="N6-(pyridoxal phosphate)lysine" evidence="5">
    <location>
        <position position="212"/>
    </location>
</feature>
<protein>
    <submittedName>
        <fullName evidence="7">Threonine aldolase</fullName>
    </submittedName>
</protein>
<dbReference type="GO" id="GO:0008732">
    <property type="term" value="F:L-allo-threonine aldolase activity"/>
    <property type="evidence" value="ECO:0007669"/>
    <property type="project" value="TreeGrafter"/>
</dbReference>
<sequence length="359" mass="38330">MSNLNNVPESQRGLVDLRSDTVTRPTPEMYEAMQRAPLGDDVLGDDPTVAELEEISAQTMGKEAAVFVPSGTMGNQIAIATHVRRGDAILVEEEAHVLYYECGAPGVLAQAVTFTIPSDKGLMDPKEIERRMTQRSLHTPGTTLLCIENTHNRAGGTVVPLARMKEYREVAQLHGVKVHLDGARVFNAAVALGVEARTIAATVDSVSFCLSKGLGSPIGSVLCGGAAFIDEARIWRKRLGGGMRQAGILAACGLVSLRTRVGRLAEDHARAKACAEALSEIPGLRVDWDRVQTNMVLVETDRPAKQWLDCLRSEGVLALPPAPSRIRLVFHSDVDDVGLGRAIDAFGKAAKALGASPAA</sequence>
<keyword evidence="3" id="KW-0663">Pyridoxal phosphate</keyword>
<dbReference type="AlphaFoldDB" id="A0A809RIA6"/>
<dbReference type="Pfam" id="PF01212">
    <property type="entry name" value="Beta_elim_lyase"/>
    <property type="match status" value="1"/>
</dbReference>
<evidence type="ECO:0000256" key="3">
    <source>
        <dbReference type="ARBA" id="ARBA00022898"/>
    </source>
</evidence>
<dbReference type="EMBL" id="AP021858">
    <property type="protein sequence ID" value="BBO24235.1"/>
    <property type="molecule type" value="Genomic_DNA"/>
</dbReference>
<feature type="domain" description="Aromatic amino acid beta-eliminating lyase/threonine aldolase" evidence="6">
    <location>
        <begin position="16"/>
        <end position="299"/>
    </location>
</feature>
<keyword evidence="4" id="KW-0456">Lyase</keyword>
<evidence type="ECO:0000256" key="4">
    <source>
        <dbReference type="ARBA" id="ARBA00023239"/>
    </source>
</evidence>
<dbReference type="Gene3D" id="3.40.640.10">
    <property type="entry name" value="Type I PLP-dependent aspartate aminotransferase-like (Major domain)"/>
    <property type="match status" value="1"/>
</dbReference>
<dbReference type="GO" id="GO:0006567">
    <property type="term" value="P:L-threonine catabolic process"/>
    <property type="evidence" value="ECO:0007669"/>
    <property type="project" value="TreeGrafter"/>
</dbReference>
<dbReference type="InterPro" id="IPR001597">
    <property type="entry name" value="ArAA_b-elim_lyase/Thr_aldolase"/>
</dbReference>
<dbReference type="PANTHER" id="PTHR48097:SF9">
    <property type="entry name" value="L-THREONINE ALDOLASE"/>
    <property type="match status" value="1"/>
</dbReference>
<proteinExistence type="inferred from homology"/>
<dbReference type="InterPro" id="IPR023603">
    <property type="entry name" value="Low_specificity_L-TA-like"/>
</dbReference>
<dbReference type="GO" id="GO:0006545">
    <property type="term" value="P:glycine biosynthetic process"/>
    <property type="evidence" value="ECO:0007669"/>
    <property type="project" value="TreeGrafter"/>
</dbReference>
<organism evidence="7 8">
    <name type="scientific">Candidatus Nitrosymbiomonas proteolyticus</name>
    <dbReference type="NCBI Taxonomy" id="2608984"/>
    <lineage>
        <taxon>Bacteria</taxon>
        <taxon>Bacillati</taxon>
        <taxon>Armatimonadota</taxon>
        <taxon>Armatimonadota incertae sedis</taxon>
        <taxon>Candidatus Nitrosymbiomonas</taxon>
    </lineage>
</organism>
<dbReference type="SUPFAM" id="SSF53383">
    <property type="entry name" value="PLP-dependent transferases"/>
    <property type="match status" value="1"/>
</dbReference>
<dbReference type="InterPro" id="IPR015422">
    <property type="entry name" value="PyrdxlP-dep_Trfase_small"/>
</dbReference>
<gene>
    <name evidence="7" type="ORF">NPRO_18300</name>
</gene>
<dbReference type="NCBIfam" id="NF041359">
    <property type="entry name" value="GntG_guanitoxin"/>
    <property type="match status" value="1"/>
</dbReference>
<evidence type="ECO:0000259" key="6">
    <source>
        <dbReference type="Pfam" id="PF01212"/>
    </source>
</evidence>
<name>A0A809RIA6_9BACT</name>
<dbReference type="PANTHER" id="PTHR48097">
    <property type="entry name" value="L-THREONINE ALDOLASE-RELATED"/>
    <property type="match status" value="1"/>
</dbReference>
<evidence type="ECO:0000256" key="5">
    <source>
        <dbReference type="PIRSR" id="PIRSR017617-1"/>
    </source>
</evidence>
<dbReference type="Proteomes" id="UP000662873">
    <property type="component" value="Chromosome"/>
</dbReference>
<dbReference type="InterPro" id="IPR015421">
    <property type="entry name" value="PyrdxlP-dep_Trfase_major"/>
</dbReference>
<comment type="similarity">
    <text evidence="2">Belongs to the threonine aldolase family.</text>
</comment>
<dbReference type="KEGG" id="npy:NPRO_18300"/>
<dbReference type="GO" id="GO:0005829">
    <property type="term" value="C:cytosol"/>
    <property type="evidence" value="ECO:0007669"/>
    <property type="project" value="TreeGrafter"/>
</dbReference>
<evidence type="ECO:0000256" key="1">
    <source>
        <dbReference type="ARBA" id="ARBA00001933"/>
    </source>
</evidence>
<reference evidence="7" key="1">
    <citation type="journal article" name="DNA Res.">
        <title>The physiological potential of anammox bacteria as revealed by their core genome structure.</title>
        <authorList>
            <person name="Okubo T."/>
            <person name="Toyoda A."/>
            <person name="Fukuhara K."/>
            <person name="Uchiyama I."/>
            <person name="Harigaya Y."/>
            <person name="Kuroiwa M."/>
            <person name="Suzuki T."/>
            <person name="Murakami Y."/>
            <person name="Suwa Y."/>
            <person name="Takami H."/>
        </authorList>
    </citation>
    <scope>NUCLEOTIDE SEQUENCE</scope>
    <source>
        <strain evidence="7">317325-2</strain>
    </source>
</reference>
<evidence type="ECO:0000256" key="2">
    <source>
        <dbReference type="ARBA" id="ARBA00006966"/>
    </source>
</evidence>
<evidence type="ECO:0000313" key="7">
    <source>
        <dbReference type="EMBL" id="BBO24235.1"/>
    </source>
</evidence>